<sequence>MDELQVAVPGGRAKFDRKSSQLLASLPWRTGIVLQCNLCDILVKPEYKFLLKKLDDIEDWEVWADQSTFAMLRVAADEQGVSRPQENQGQPPTLPPYLLSILTALRVVDILAWIHAPRDCTIPTVPCHLRRQFQLWENVVDWTEVLQNAKVSIAQGVDPAPLLPQSSINHLTSSLARMLDISEASSILVNVQLAALYLRHLLQGNLDMPPHLRTFLDALHLLPTVFTSIMKGVRNTQRFKLPLHVSLFISPLYLSLPARLEKYDWDRHSLILTWKAFGNQQPALLLAVEQELWRLLFHIAIDDADAQSALDGFFSSVPWNELNTLSLSERTWLKTENLSSDISVRESLDLLELEGMLPEQWPALCSESFPTSNPLLISSSALPAQLLVKDKVQDRTAVGAGNIAGDEEEIGDDEAMGDSFREDGPAAMEKRDTGDWIKGQEVVGNKAGAEDSEMGEEGMDIEDVVGAKKKAGDEEEMDIEGVMGDIAEEGTDTGDLIKGWEAVGNKVARDDVDEMTEEGMDTEDGTEDMTDDEEEIGDEGEMGETSETDADAGMEEGTDTLTGPTLRPRQDAHLDFKLQGPHKPGFKGDGPCKFDSLRESKKNMQDNASSLPGSYTLPIDLDVWTCPEPDIHLCELKAPNLKILGERTVYLHDPKGVKTPFRPSFHRKSDVDQFYNFIDSIEKHYDSKGMPPHVTNPDHSTLAVMTQAQYDQSSGRDIQELLRHKNLVITGRLVPKLAFDEVGLEVLNTTMEAVTTIQDQSIDASQDYNLRCVQGTLQQLLDCTKIIPSSRAKILNALSFPMGEADLRPDKCFSEIHAWSATKELPYCKTTQSLPGDDLRWGLAATSGALHWTHIDAEGFCTFMDVLTSSKLWLLARPKATTENGDYNYKEFSNIHLFSDEYKFEEPNAEKWDIEAVVLLPGTRL</sequence>
<dbReference type="STRING" id="1095629.A0A0C9WML4"/>
<feature type="region of interest" description="Disordered" evidence="1">
    <location>
        <begin position="515"/>
        <end position="609"/>
    </location>
</feature>
<protein>
    <submittedName>
        <fullName evidence="2">Uncharacterized protein</fullName>
    </submittedName>
</protein>
<evidence type="ECO:0000256" key="1">
    <source>
        <dbReference type="SAM" id="MobiDB-lite"/>
    </source>
</evidence>
<reference evidence="3" key="2">
    <citation type="submission" date="2015-01" db="EMBL/GenBank/DDBJ databases">
        <title>Evolutionary Origins and Diversification of the Mycorrhizal Mutualists.</title>
        <authorList>
            <consortium name="DOE Joint Genome Institute"/>
            <consortium name="Mycorrhizal Genomics Consortium"/>
            <person name="Kohler A."/>
            <person name="Kuo A."/>
            <person name="Nagy L.G."/>
            <person name="Floudas D."/>
            <person name="Copeland A."/>
            <person name="Barry K.W."/>
            <person name="Cichocki N."/>
            <person name="Veneault-Fourrey C."/>
            <person name="LaButti K."/>
            <person name="Lindquist E.A."/>
            <person name="Lipzen A."/>
            <person name="Lundell T."/>
            <person name="Morin E."/>
            <person name="Murat C."/>
            <person name="Riley R."/>
            <person name="Ohm R."/>
            <person name="Sun H."/>
            <person name="Tunlid A."/>
            <person name="Henrissat B."/>
            <person name="Grigoriev I.V."/>
            <person name="Hibbett D.S."/>
            <person name="Martin F."/>
        </authorList>
    </citation>
    <scope>NUCLEOTIDE SEQUENCE [LARGE SCALE GENOMIC DNA]</scope>
    <source>
        <strain evidence="3">LaAM-08-1</strain>
    </source>
</reference>
<reference evidence="2 3" key="1">
    <citation type="submission" date="2014-04" db="EMBL/GenBank/DDBJ databases">
        <authorList>
            <consortium name="DOE Joint Genome Institute"/>
            <person name="Kuo A."/>
            <person name="Kohler A."/>
            <person name="Nagy L.G."/>
            <person name="Floudas D."/>
            <person name="Copeland A."/>
            <person name="Barry K.W."/>
            <person name="Cichocki N."/>
            <person name="Veneault-Fourrey C."/>
            <person name="LaButti K."/>
            <person name="Lindquist E.A."/>
            <person name="Lipzen A."/>
            <person name="Lundell T."/>
            <person name="Morin E."/>
            <person name="Murat C."/>
            <person name="Sun H."/>
            <person name="Tunlid A."/>
            <person name="Henrissat B."/>
            <person name="Grigoriev I.V."/>
            <person name="Hibbett D.S."/>
            <person name="Martin F."/>
            <person name="Nordberg H.P."/>
            <person name="Cantor M.N."/>
            <person name="Hua S.X."/>
        </authorList>
    </citation>
    <scope>NUCLEOTIDE SEQUENCE [LARGE SCALE GENOMIC DNA]</scope>
    <source>
        <strain evidence="2 3">LaAM-08-1</strain>
    </source>
</reference>
<dbReference type="HOGENOM" id="CLU_315686_0_0_1"/>
<evidence type="ECO:0000313" key="3">
    <source>
        <dbReference type="Proteomes" id="UP000054477"/>
    </source>
</evidence>
<dbReference type="Proteomes" id="UP000054477">
    <property type="component" value="Unassembled WGS sequence"/>
</dbReference>
<accession>A0A0C9WML4</accession>
<proteinExistence type="predicted"/>
<organism evidence="2 3">
    <name type="scientific">Laccaria amethystina LaAM-08-1</name>
    <dbReference type="NCBI Taxonomy" id="1095629"/>
    <lineage>
        <taxon>Eukaryota</taxon>
        <taxon>Fungi</taxon>
        <taxon>Dikarya</taxon>
        <taxon>Basidiomycota</taxon>
        <taxon>Agaricomycotina</taxon>
        <taxon>Agaricomycetes</taxon>
        <taxon>Agaricomycetidae</taxon>
        <taxon>Agaricales</taxon>
        <taxon>Agaricineae</taxon>
        <taxon>Hydnangiaceae</taxon>
        <taxon>Laccaria</taxon>
    </lineage>
</organism>
<feature type="compositionally biased region" description="Acidic residues" evidence="1">
    <location>
        <begin position="515"/>
        <end position="558"/>
    </location>
</feature>
<dbReference type="EMBL" id="KN839038">
    <property type="protein sequence ID" value="KIJ91215.1"/>
    <property type="molecule type" value="Genomic_DNA"/>
</dbReference>
<keyword evidence="3" id="KW-1185">Reference proteome</keyword>
<name>A0A0C9WML4_9AGAR</name>
<gene>
    <name evidence="2" type="ORF">K443DRAFT_14587</name>
</gene>
<feature type="compositionally biased region" description="Basic and acidic residues" evidence="1">
    <location>
        <begin position="590"/>
        <end position="604"/>
    </location>
</feature>
<dbReference type="AlphaFoldDB" id="A0A0C9WML4"/>
<dbReference type="OrthoDB" id="3062275at2759"/>
<evidence type="ECO:0000313" key="2">
    <source>
        <dbReference type="EMBL" id="KIJ91215.1"/>
    </source>
</evidence>